<evidence type="ECO:0000313" key="6">
    <source>
        <dbReference type="EMBL" id="SED96698.1"/>
    </source>
</evidence>
<evidence type="ECO:0000313" key="7">
    <source>
        <dbReference type="Proteomes" id="UP000183561"/>
    </source>
</evidence>
<dbReference type="PANTHER" id="PTHR43160:SF3">
    <property type="entry name" value="ACONITATE HYDRATASE, MITOCHONDRIAL"/>
    <property type="match status" value="1"/>
</dbReference>
<dbReference type="Pfam" id="PF00694">
    <property type="entry name" value="Aconitase_C"/>
    <property type="match status" value="1"/>
</dbReference>
<dbReference type="GO" id="GO:0046872">
    <property type="term" value="F:metal ion binding"/>
    <property type="evidence" value="ECO:0007669"/>
    <property type="project" value="UniProtKB-KW"/>
</dbReference>
<gene>
    <name evidence="6" type="ORF">SAMN04490239_9436</name>
</gene>
<evidence type="ECO:0000256" key="1">
    <source>
        <dbReference type="ARBA" id="ARBA00022723"/>
    </source>
</evidence>
<evidence type="ECO:0000256" key="2">
    <source>
        <dbReference type="ARBA" id="ARBA00023004"/>
    </source>
</evidence>
<dbReference type="AlphaFoldDB" id="A0A1H5F0J8"/>
<feature type="domain" description="Aconitase A/isopropylmalate dehydratase small subunit swivel" evidence="5">
    <location>
        <begin position="515"/>
        <end position="577"/>
    </location>
</feature>
<organism evidence="6 7">
    <name type="scientific">Rhodococcus koreensis</name>
    <dbReference type="NCBI Taxonomy" id="99653"/>
    <lineage>
        <taxon>Bacteria</taxon>
        <taxon>Bacillati</taxon>
        <taxon>Actinomycetota</taxon>
        <taxon>Actinomycetes</taxon>
        <taxon>Mycobacteriales</taxon>
        <taxon>Nocardiaceae</taxon>
        <taxon>Rhodococcus</taxon>
    </lineage>
</organism>
<dbReference type="GO" id="GO:0003994">
    <property type="term" value="F:aconitate hydratase activity"/>
    <property type="evidence" value="ECO:0007669"/>
    <property type="project" value="TreeGrafter"/>
</dbReference>
<evidence type="ECO:0000259" key="4">
    <source>
        <dbReference type="Pfam" id="PF00330"/>
    </source>
</evidence>
<dbReference type="GO" id="GO:0051539">
    <property type="term" value="F:4 iron, 4 sulfur cluster binding"/>
    <property type="evidence" value="ECO:0007669"/>
    <property type="project" value="TreeGrafter"/>
</dbReference>
<feature type="domain" description="Aconitase/3-isopropylmalate dehydratase large subunit alpha/beta/alpha" evidence="4">
    <location>
        <begin position="284"/>
        <end position="407"/>
    </location>
</feature>
<proteinExistence type="predicted"/>
<keyword evidence="7" id="KW-1185">Reference proteome</keyword>
<dbReference type="OrthoDB" id="9764318at2"/>
<name>A0A1H5F0J8_9NOCA</name>
<dbReference type="Proteomes" id="UP000183561">
    <property type="component" value="Unassembled WGS sequence"/>
</dbReference>
<dbReference type="InterPro" id="IPR015928">
    <property type="entry name" value="Aconitase/3IPM_dehydase_swvl"/>
</dbReference>
<dbReference type="PRINTS" id="PR00415">
    <property type="entry name" value="ACONITASE"/>
</dbReference>
<dbReference type="Gene3D" id="3.20.19.10">
    <property type="entry name" value="Aconitase, domain 4"/>
    <property type="match status" value="1"/>
</dbReference>
<dbReference type="RefSeq" id="WP_072949713.1">
    <property type="nucleotide sequence ID" value="NZ_FNSV01000008.1"/>
</dbReference>
<dbReference type="InterPro" id="IPR015931">
    <property type="entry name" value="Acnase/IPM_dHydase_lsu_aba_1/3"/>
</dbReference>
<dbReference type="GO" id="GO:0005829">
    <property type="term" value="C:cytosol"/>
    <property type="evidence" value="ECO:0007669"/>
    <property type="project" value="TreeGrafter"/>
</dbReference>
<accession>A0A1H5F0J8</accession>
<dbReference type="InterPro" id="IPR050926">
    <property type="entry name" value="Aconitase/IPM_isomerase"/>
</dbReference>
<dbReference type="InterPro" id="IPR000573">
    <property type="entry name" value="AconitaseA/IPMdHydase_ssu_swvl"/>
</dbReference>
<dbReference type="SUPFAM" id="SSF53732">
    <property type="entry name" value="Aconitase iron-sulfur domain"/>
    <property type="match status" value="1"/>
</dbReference>
<dbReference type="PANTHER" id="PTHR43160">
    <property type="entry name" value="ACONITATE HYDRATASE B"/>
    <property type="match status" value="1"/>
</dbReference>
<keyword evidence="3" id="KW-0411">Iron-sulfur</keyword>
<dbReference type="GO" id="GO:0006099">
    <property type="term" value="P:tricarboxylic acid cycle"/>
    <property type="evidence" value="ECO:0007669"/>
    <property type="project" value="TreeGrafter"/>
</dbReference>
<protein>
    <submittedName>
        <fullName evidence="6">Aconitase</fullName>
    </submittedName>
</protein>
<sequence length="647" mass="69089">MPENLTYKILRDHLVAGDLVPGTDITVRPDQILLEDATGTMAGMQFEELDIDSIQVPLAVMYVDHNVLQIDDKNMQDHRYLRTFCERYGLRYSPAGHGISHYIHLERFVRPGELLLGADSHTSTAGAAGMFATGAGGLEVAVAMGGYGFEFPCPRVIGVELTGQLRHAVEPKDVVLEILRRYGVRGGRGAVFEFYGDSVVDLTMSGRATIANMIIETGATTAIFPSDTQTREWLIQQQRENDFRPLTADPNAPYDESIRIDLSDLVPLVAAPHSPGNVLPVAELPDTPISQVCVGSSVNSSYDDLATVAAALHTQTVHPRVQMTVTPGSRQVLRTIVESGVYQDLMQAGARMLEPVCGPCVGIGQAPLQGAASLRTFNRNFPGRSGTAEDQVYLCSPSTAAASALTGRITDPSTRPAIERRPAAAPHTEIHDALITIPLPVEARASVVVERGTNLVSPALPEPVSDSFHSRVLIAVGDDISTGDMAPDGAIAMSVWSNIALCAQFMFNRLDPGFHDRAKNWHGGIIVGGDNYGQGSSREHAALIPMHLGVRLVAAKSYARIHRRNLIAVGIAPLILPAGAPPSTVGEEWTVTGLRDALVGGASEVVVDVSGRSAPLALQLDFTPGERDILAAGGLLAHIRQGGRVPV</sequence>
<reference evidence="7" key="1">
    <citation type="submission" date="2016-10" db="EMBL/GenBank/DDBJ databases">
        <authorList>
            <person name="Varghese N."/>
            <person name="Submissions S."/>
        </authorList>
    </citation>
    <scope>NUCLEOTIDE SEQUENCE [LARGE SCALE GENOMIC DNA]</scope>
    <source>
        <strain evidence="7">DSM 44498</strain>
    </source>
</reference>
<feature type="domain" description="Aconitase/3-isopropylmalate dehydratase large subunit alpha/beta/alpha" evidence="4">
    <location>
        <begin position="8"/>
        <end position="283"/>
    </location>
</feature>
<dbReference type="NCBIfam" id="NF005558">
    <property type="entry name" value="PRK07229.1"/>
    <property type="match status" value="1"/>
</dbReference>
<keyword evidence="2" id="KW-0408">Iron</keyword>
<dbReference type="EMBL" id="FNSV01000008">
    <property type="protein sequence ID" value="SED96698.1"/>
    <property type="molecule type" value="Genomic_DNA"/>
</dbReference>
<dbReference type="SUPFAM" id="SSF52016">
    <property type="entry name" value="LeuD/IlvD-like"/>
    <property type="match status" value="1"/>
</dbReference>
<dbReference type="Pfam" id="PF00330">
    <property type="entry name" value="Aconitase"/>
    <property type="match status" value="2"/>
</dbReference>
<dbReference type="InterPro" id="IPR001030">
    <property type="entry name" value="Acoase/IPM_deHydtase_lsu_aba"/>
</dbReference>
<keyword evidence="1" id="KW-0479">Metal-binding</keyword>
<evidence type="ECO:0000256" key="3">
    <source>
        <dbReference type="ARBA" id="ARBA00023014"/>
    </source>
</evidence>
<dbReference type="Gene3D" id="3.30.499.10">
    <property type="entry name" value="Aconitase, domain 3"/>
    <property type="match status" value="2"/>
</dbReference>
<dbReference type="InterPro" id="IPR036008">
    <property type="entry name" value="Aconitase_4Fe-4S_dom"/>
</dbReference>
<evidence type="ECO:0000259" key="5">
    <source>
        <dbReference type="Pfam" id="PF00694"/>
    </source>
</evidence>